<dbReference type="Proteomes" id="UP000324170">
    <property type="component" value="Unassembled WGS sequence"/>
</dbReference>
<dbReference type="EMBL" id="VNHN01000042">
    <property type="protein sequence ID" value="TYP02884.1"/>
    <property type="molecule type" value="Genomic_DNA"/>
</dbReference>
<dbReference type="EMBL" id="FO704550">
    <property type="protein sequence ID" value="CDG15894.1"/>
    <property type="molecule type" value="Genomic_DNA"/>
</dbReference>
<protein>
    <submittedName>
        <fullName evidence="7">Sulfate transport system substrate-binding protein</fullName>
    </submittedName>
    <submittedName>
        <fullName evidence="6">Sulfate-binding protein</fullName>
    </submittedName>
</protein>
<dbReference type="NCBIfam" id="NF008022">
    <property type="entry name" value="PRK10752.1"/>
    <property type="match status" value="1"/>
</dbReference>
<dbReference type="STRING" id="351671.XDD1_0183"/>
<dbReference type="GO" id="GO:1902358">
    <property type="term" value="P:sulfate transmembrane transport"/>
    <property type="evidence" value="ECO:0007669"/>
    <property type="project" value="InterPro"/>
</dbReference>
<dbReference type="PANTHER" id="PTHR30368:SF2">
    <property type="entry name" value="SULFATE-BINDING PROTEIN"/>
    <property type="match status" value="1"/>
</dbReference>
<dbReference type="KEGG" id="xdo:XDD1_0183"/>
<dbReference type="Gene3D" id="3.40.190.10">
    <property type="entry name" value="Periplasmic binding protein-like II"/>
    <property type="match status" value="2"/>
</dbReference>
<evidence type="ECO:0000256" key="5">
    <source>
        <dbReference type="ARBA" id="ARBA00022764"/>
    </source>
</evidence>
<dbReference type="Pfam" id="PF13531">
    <property type="entry name" value="SBP_bac_11"/>
    <property type="match status" value="1"/>
</dbReference>
<dbReference type="PROSITE" id="PS00757">
    <property type="entry name" value="PROK_SULFATE_BIND_2"/>
    <property type="match status" value="1"/>
</dbReference>
<keyword evidence="5" id="KW-0574">Periplasm</keyword>
<dbReference type="HOGENOM" id="CLU_055615_0_1_6"/>
<dbReference type="InterPro" id="IPR005669">
    <property type="entry name" value="Thiosulph/SO4-bd"/>
</dbReference>
<dbReference type="SUPFAM" id="SSF53850">
    <property type="entry name" value="Periplasmic binding protein-like II"/>
    <property type="match status" value="1"/>
</dbReference>
<dbReference type="NCBIfam" id="NF008106">
    <property type="entry name" value="PRK10852.1"/>
    <property type="match status" value="1"/>
</dbReference>
<dbReference type="GO" id="GO:0140104">
    <property type="term" value="F:molecular carrier activity"/>
    <property type="evidence" value="ECO:0007669"/>
    <property type="project" value="InterPro"/>
</dbReference>
<evidence type="ECO:0000313" key="7">
    <source>
        <dbReference type="EMBL" id="TYP02884.1"/>
    </source>
</evidence>
<dbReference type="PANTHER" id="PTHR30368">
    <property type="entry name" value="SULFATE-BINDING PROTEIN"/>
    <property type="match status" value="1"/>
</dbReference>
<evidence type="ECO:0000313" key="6">
    <source>
        <dbReference type="EMBL" id="CDG15894.1"/>
    </source>
</evidence>
<sequence>MAVAIINARGINTGSIWAMTKKYIVSTLSLMVLAITPLANQVWAKDLQLLNVSYDPTRELYQQYDEAFSEYWHNKTGDNVKIRQSHGGSGKQATSVINGLQADVVTLALAYDVDAIAERGSIDKHWIQRLPDNSAPYTSTIVFLVRKGNPKQIKDWPDLIRPDVAVVTPNPKTSGGARWNYLAAWGYGLAHNHQDQAKAKAFVKALYKNVEVLDSGARGATNTFVERGIGDVLIAWENEALLAINALGKGKFDIVTPGMSILAEPTVSVVDKVVDKRGTRELATEYLKYLYSPVGQEIAAKNYYRPRDKAIAEKYRAVFPALKLFTIDEVFGGWDKAQKEHFATGGTFDEIIRR</sequence>
<organism evidence="6 8">
    <name type="scientific">Xenorhabdus doucetiae</name>
    <dbReference type="NCBI Taxonomy" id="351671"/>
    <lineage>
        <taxon>Bacteria</taxon>
        <taxon>Pseudomonadati</taxon>
        <taxon>Pseudomonadota</taxon>
        <taxon>Gammaproteobacteria</taxon>
        <taxon>Enterobacterales</taxon>
        <taxon>Morganellaceae</taxon>
        <taxon>Xenorhabdus</taxon>
    </lineage>
</organism>
<dbReference type="GO" id="GO:1901681">
    <property type="term" value="F:sulfur compound binding"/>
    <property type="evidence" value="ECO:0007669"/>
    <property type="project" value="InterPro"/>
</dbReference>
<evidence type="ECO:0000256" key="4">
    <source>
        <dbReference type="ARBA" id="ARBA00022729"/>
    </source>
</evidence>
<dbReference type="GO" id="GO:0042597">
    <property type="term" value="C:periplasmic space"/>
    <property type="evidence" value="ECO:0007669"/>
    <property type="project" value="UniProtKB-SubCell"/>
</dbReference>
<dbReference type="CDD" id="cd01005">
    <property type="entry name" value="PBP2_CysP"/>
    <property type="match status" value="1"/>
</dbReference>
<accession>A0A068QML5</accession>
<reference evidence="7 9" key="2">
    <citation type="submission" date="2019-07" db="EMBL/GenBank/DDBJ databases">
        <title>Genomic Encyclopedia of Type Strains, Phase I: the one thousand microbial genomes (KMG-I) project.</title>
        <authorList>
            <person name="Kyrpides N."/>
        </authorList>
    </citation>
    <scope>NUCLEOTIDE SEQUENCE [LARGE SCALE GENOMIC DNA]</scope>
    <source>
        <strain evidence="7 9">DSM 17909</strain>
    </source>
</reference>
<evidence type="ECO:0000313" key="8">
    <source>
        <dbReference type="Proteomes" id="UP000032721"/>
    </source>
</evidence>
<evidence type="ECO:0000256" key="2">
    <source>
        <dbReference type="ARBA" id="ARBA00006099"/>
    </source>
</evidence>
<dbReference type="InterPro" id="IPR034408">
    <property type="entry name" value="Sulphate/thiosulphate_BS"/>
</dbReference>
<comment type="similarity">
    <text evidence="2">Belongs to the prokaryotic sulfate-binding protein family.</text>
</comment>
<comment type="subcellular location">
    <subcellularLocation>
        <location evidence="1">Periplasm</location>
    </subcellularLocation>
</comment>
<evidence type="ECO:0000256" key="3">
    <source>
        <dbReference type="ARBA" id="ARBA00022448"/>
    </source>
</evidence>
<dbReference type="AlphaFoldDB" id="A0A068QML5"/>
<name>A0A068QML5_9GAMM</name>
<keyword evidence="3" id="KW-0813">Transport</keyword>
<evidence type="ECO:0000256" key="1">
    <source>
        <dbReference type="ARBA" id="ARBA00004418"/>
    </source>
</evidence>
<reference evidence="6 8" key="1">
    <citation type="submission" date="2013-07" db="EMBL/GenBank/DDBJ databases">
        <authorList>
            <person name="Genoscope - CEA"/>
        </authorList>
    </citation>
    <scope>NUCLEOTIDE SEQUENCE [LARGE SCALE GENOMIC DNA]</scope>
    <source>
        <strain evidence="6">FRM16</strain>
        <strain evidence="8">FRM16 / DSM 17909</strain>
    </source>
</reference>
<dbReference type="Proteomes" id="UP000032721">
    <property type="component" value="Chromosome"/>
</dbReference>
<keyword evidence="9" id="KW-1185">Reference proteome</keyword>
<dbReference type="NCBIfam" id="TIGR00971">
    <property type="entry name" value="3a0106s03"/>
    <property type="match status" value="1"/>
</dbReference>
<gene>
    <name evidence="6" type="primary">sbp</name>
    <name evidence="7" type="ORF">LY16_02471</name>
    <name evidence="6" type="ORF">XDD1_0183</name>
</gene>
<keyword evidence="4" id="KW-0732">Signal</keyword>
<proteinExistence type="inferred from homology"/>
<evidence type="ECO:0000313" key="9">
    <source>
        <dbReference type="Proteomes" id="UP000324170"/>
    </source>
</evidence>